<protein>
    <submittedName>
        <fullName evidence="1">Jg3973 protein</fullName>
    </submittedName>
</protein>
<name>A0A8S4RWM2_9NEOP</name>
<reference evidence="1" key="1">
    <citation type="submission" date="2022-03" db="EMBL/GenBank/DDBJ databases">
        <authorList>
            <person name="Lindestad O."/>
        </authorList>
    </citation>
    <scope>NUCLEOTIDE SEQUENCE</scope>
</reference>
<dbReference type="Proteomes" id="UP000838756">
    <property type="component" value="Unassembled WGS sequence"/>
</dbReference>
<sequence>MMLSKRELSQKIERYGVITSGWWITEGDTRLPGALRVSGRDGIMDGRSPMSRTRIERATTLATFDVQRSFHFDDNLGGASTDSIDAAQHGQETIFSQQKYIFSHSFVNSQSVGTLMEICNIQIIYV</sequence>
<dbReference type="AlphaFoldDB" id="A0A8S4RWM2"/>
<accession>A0A8S4RWM2</accession>
<proteinExistence type="predicted"/>
<evidence type="ECO:0000313" key="2">
    <source>
        <dbReference type="Proteomes" id="UP000838756"/>
    </source>
</evidence>
<organism evidence="1 2">
    <name type="scientific">Pararge aegeria aegeria</name>
    <dbReference type="NCBI Taxonomy" id="348720"/>
    <lineage>
        <taxon>Eukaryota</taxon>
        <taxon>Metazoa</taxon>
        <taxon>Ecdysozoa</taxon>
        <taxon>Arthropoda</taxon>
        <taxon>Hexapoda</taxon>
        <taxon>Insecta</taxon>
        <taxon>Pterygota</taxon>
        <taxon>Neoptera</taxon>
        <taxon>Endopterygota</taxon>
        <taxon>Lepidoptera</taxon>
        <taxon>Glossata</taxon>
        <taxon>Ditrysia</taxon>
        <taxon>Papilionoidea</taxon>
        <taxon>Nymphalidae</taxon>
        <taxon>Satyrinae</taxon>
        <taxon>Satyrini</taxon>
        <taxon>Parargina</taxon>
        <taxon>Pararge</taxon>
    </lineage>
</organism>
<keyword evidence="2" id="KW-1185">Reference proteome</keyword>
<comment type="caution">
    <text evidence="1">The sequence shown here is derived from an EMBL/GenBank/DDBJ whole genome shotgun (WGS) entry which is preliminary data.</text>
</comment>
<evidence type="ECO:0000313" key="1">
    <source>
        <dbReference type="EMBL" id="CAH2243176.1"/>
    </source>
</evidence>
<gene>
    <name evidence="1" type="primary">jg3973</name>
    <name evidence="1" type="ORF">PAEG_LOCUS19368</name>
</gene>
<dbReference type="EMBL" id="CAKXAJ010025721">
    <property type="protein sequence ID" value="CAH2243176.1"/>
    <property type="molecule type" value="Genomic_DNA"/>
</dbReference>